<dbReference type="Gene3D" id="2.170.270.10">
    <property type="entry name" value="SET domain"/>
    <property type="match status" value="1"/>
</dbReference>
<dbReference type="GO" id="GO:0005634">
    <property type="term" value="C:nucleus"/>
    <property type="evidence" value="ECO:0007669"/>
    <property type="project" value="TreeGrafter"/>
</dbReference>
<name>A0A6A6FA08_9PEZI</name>
<dbReference type="InterPro" id="IPR001214">
    <property type="entry name" value="SET_dom"/>
</dbReference>
<dbReference type="PROSITE" id="PS50280">
    <property type="entry name" value="SET"/>
    <property type="match status" value="1"/>
</dbReference>
<evidence type="ECO:0000313" key="3">
    <source>
        <dbReference type="Proteomes" id="UP000799539"/>
    </source>
</evidence>
<reference evidence="2" key="1">
    <citation type="journal article" date="2020" name="Stud. Mycol.">
        <title>101 Dothideomycetes genomes: a test case for predicting lifestyles and emergence of pathogens.</title>
        <authorList>
            <person name="Haridas S."/>
            <person name="Albert R."/>
            <person name="Binder M."/>
            <person name="Bloem J."/>
            <person name="Labutti K."/>
            <person name="Salamov A."/>
            <person name="Andreopoulos B."/>
            <person name="Baker S."/>
            <person name="Barry K."/>
            <person name="Bills G."/>
            <person name="Bluhm B."/>
            <person name="Cannon C."/>
            <person name="Castanera R."/>
            <person name="Culley D."/>
            <person name="Daum C."/>
            <person name="Ezra D."/>
            <person name="Gonzalez J."/>
            <person name="Henrissat B."/>
            <person name="Kuo A."/>
            <person name="Liang C."/>
            <person name="Lipzen A."/>
            <person name="Lutzoni F."/>
            <person name="Magnuson J."/>
            <person name="Mondo S."/>
            <person name="Nolan M."/>
            <person name="Ohm R."/>
            <person name="Pangilinan J."/>
            <person name="Park H.-J."/>
            <person name="Ramirez L."/>
            <person name="Alfaro M."/>
            <person name="Sun H."/>
            <person name="Tritt A."/>
            <person name="Yoshinaga Y."/>
            <person name="Zwiers L.-H."/>
            <person name="Turgeon B."/>
            <person name="Goodwin S."/>
            <person name="Spatafora J."/>
            <person name="Crous P."/>
            <person name="Grigoriev I."/>
        </authorList>
    </citation>
    <scope>NUCLEOTIDE SEQUENCE</scope>
    <source>
        <strain evidence="2">SCOH1-5</strain>
    </source>
</reference>
<dbReference type="PANTHER" id="PTHR12197:SF251">
    <property type="entry name" value="EG:BACR7C10.4 PROTEIN"/>
    <property type="match status" value="1"/>
</dbReference>
<organism evidence="2 3">
    <name type="scientific">Cercospora zeae-maydis SCOH1-5</name>
    <dbReference type="NCBI Taxonomy" id="717836"/>
    <lineage>
        <taxon>Eukaryota</taxon>
        <taxon>Fungi</taxon>
        <taxon>Dikarya</taxon>
        <taxon>Ascomycota</taxon>
        <taxon>Pezizomycotina</taxon>
        <taxon>Dothideomycetes</taxon>
        <taxon>Dothideomycetidae</taxon>
        <taxon>Mycosphaerellales</taxon>
        <taxon>Mycosphaerellaceae</taxon>
        <taxon>Cercospora</taxon>
    </lineage>
</organism>
<protein>
    <recommendedName>
        <fullName evidence="1">SET domain-containing protein</fullName>
    </recommendedName>
</protein>
<dbReference type="PANTHER" id="PTHR12197">
    <property type="entry name" value="HISTONE-LYSINE N-METHYLTRANSFERASE SMYD"/>
    <property type="match status" value="1"/>
</dbReference>
<proteinExistence type="predicted"/>
<dbReference type="OrthoDB" id="5945798at2759"/>
<dbReference type="CDD" id="cd20071">
    <property type="entry name" value="SET_SMYD"/>
    <property type="match status" value="1"/>
</dbReference>
<keyword evidence="3" id="KW-1185">Reference proteome</keyword>
<dbReference type="Pfam" id="PF00856">
    <property type="entry name" value="SET"/>
    <property type="match status" value="1"/>
</dbReference>
<feature type="non-terminal residue" evidence="2">
    <location>
        <position position="80"/>
    </location>
</feature>
<sequence>MDDTKLGIGFDPILCSANHSCDFPNTAVIFNQPKILLRAQKKIKKGEEIFMKYVDITNPFSVRQAELKESYFFSCRCSKC</sequence>
<evidence type="ECO:0000259" key="1">
    <source>
        <dbReference type="PROSITE" id="PS50280"/>
    </source>
</evidence>
<accession>A0A6A6FA08</accession>
<dbReference type="EMBL" id="ML992682">
    <property type="protein sequence ID" value="KAF2210232.1"/>
    <property type="molecule type" value="Genomic_DNA"/>
</dbReference>
<dbReference type="AlphaFoldDB" id="A0A6A6FA08"/>
<dbReference type="InterPro" id="IPR046341">
    <property type="entry name" value="SET_dom_sf"/>
</dbReference>
<feature type="domain" description="SET" evidence="1">
    <location>
        <begin position="1"/>
        <end position="54"/>
    </location>
</feature>
<dbReference type="Proteomes" id="UP000799539">
    <property type="component" value="Unassembled WGS sequence"/>
</dbReference>
<dbReference type="SUPFAM" id="SSF82199">
    <property type="entry name" value="SET domain"/>
    <property type="match status" value="1"/>
</dbReference>
<evidence type="ECO:0000313" key="2">
    <source>
        <dbReference type="EMBL" id="KAF2210232.1"/>
    </source>
</evidence>
<gene>
    <name evidence="2" type="ORF">CERZMDRAFT_45789</name>
</gene>
<dbReference type="InterPro" id="IPR050869">
    <property type="entry name" value="H3K4_H4K5_MeTrfase"/>
</dbReference>